<feature type="chain" id="PRO_5046432752" description="DUF4412 domain-containing protein" evidence="1">
    <location>
        <begin position="20"/>
        <end position="187"/>
    </location>
</feature>
<sequence>MKKLLFTLALFTQVFALKAQQQQKVIQQGSVVNYTLRLHGQQVAFSITVTRLTDSVVLDWKMRNTTSGTYVILPDAVRSANKLSFVQPEPDKKVVLPANQTFLFISKNAFQNLVQKHSYEYDNTIYDLKNDGKPETLLVDGKKVEVLHVAARNETTEYWILNNPDMPLICRITGNPLEVDMEINSIK</sequence>
<comment type="caution">
    <text evidence="2">The sequence shown here is derived from an EMBL/GenBank/DDBJ whole genome shotgun (WGS) entry which is preliminary data.</text>
</comment>
<protein>
    <recommendedName>
        <fullName evidence="4">DUF4412 domain-containing protein</fullName>
    </recommendedName>
</protein>
<evidence type="ECO:0000313" key="3">
    <source>
        <dbReference type="Proteomes" id="UP001258315"/>
    </source>
</evidence>
<keyword evidence="1" id="KW-0732">Signal</keyword>
<reference evidence="3" key="1">
    <citation type="submission" date="2023-07" db="EMBL/GenBank/DDBJ databases">
        <title>Functional and genomic diversity of the sorghum phyllosphere microbiome.</title>
        <authorList>
            <person name="Shade A."/>
        </authorList>
    </citation>
    <scope>NUCLEOTIDE SEQUENCE [LARGE SCALE GENOMIC DNA]</scope>
    <source>
        <strain evidence="3">SORGH_AS_0422</strain>
    </source>
</reference>
<proteinExistence type="predicted"/>
<name>A0ABU3GQW1_9SPHI</name>
<dbReference type="Proteomes" id="UP001258315">
    <property type="component" value="Unassembled WGS sequence"/>
</dbReference>
<dbReference type="EMBL" id="JAVLVU010000001">
    <property type="protein sequence ID" value="MDT3402151.1"/>
    <property type="molecule type" value="Genomic_DNA"/>
</dbReference>
<evidence type="ECO:0000313" key="2">
    <source>
        <dbReference type="EMBL" id="MDT3402151.1"/>
    </source>
</evidence>
<gene>
    <name evidence="2" type="ORF">QE417_001223</name>
</gene>
<organism evidence="2 3">
    <name type="scientific">Mucilaginibacter terrae</name>
    <dbReference type="NCBI Taxonomy" id="1955052"/>
    <lineage>
        <taxon>Bacteria</taxon>
        <taxon>Pseudomonadati</taxon>
        <taxon>Bacteroidota</taxon>
        <taxon>Sphingobacteriia</taxon>
        <taxon>Sphingobacteriales</taxon>
        <taxon>Sphingobacteriaceae</taxon>
        <taxon>Mucilaginibacter</taxon>
    </lineage>
</organism>
<feature type="signal peptide" evidence="1">
    <location>
        <begin position="1"/>
        <end position="19"/>
    </location>
</feature>
<keyword evidence="3" id="KW-1185">Reference proteome</keyword>
<dbReference type="RefSeq" id="WP_311948353.1">
    <property type="nucleotide sequence ID" value="NZ_JAVLVU010000001.1"/>
</dbReference>
<accession>A0ABU3GQW1</accession>
<evidence type="ECO:0008006" key="4">
    <source>
        <dbReference type="Google" id="ProtNLM"/>
    </source>
</evidence>
<evidence type="ECO:0000256" key="1">
    <source>
        <dbReference type="SAM" id="SignalP"/>
    </source>
</evidence>